<dbReference type="PATRIC" id="fig|927665.4.peg.3642"/>
<organism evidence="1 2">
    <name type="scientific">Parabacteroides goldsteinii DSM 19448 = WAL 12034</name>
    <dbReference type="NCBI Taxonomy" id="927665"/>
    <lineage>
        <taxon>Bacteria</taxon>
        <taxon>Pseudomonadati</taxon>
        <taxon>Bacteroidota</taxon>
        <taxon>Bacteroidia</taxon>
        <taxon>Bacteroidales</taxon>
        <taxon>Tannerellaceae</taxon>
        <taxon>Parabacteroides</taxon>
    </lineage>
</organism>
<reference evidence="1 2" key="1">
    <citation type="submission" date="2013-04" db="EMBL/GenBank/DDBJ databases">
        <title>The Genome Sequence of Parabacteroides goldsteinii DSM 19448.</title>
        <authorList>
            <consortium name="The Broad Institute Genomics Platform"/>
            <person name="Earl A."/>
            <person name="Ward D."/>
            <person name="Feldgarden M."/>
            <person name="Gevers D."/>
            <person name="Martens E."/>
            <person name="Sakamoto M."/>
            <person name="Benno Y."/>
            <person name="Song Y."/>
            <person name="Liu C."/>
            <person name="Lee J."/>
            <person name="Bolanos M."/>
            <person name="Vaisanen M.L."/>
            <person name="Finegold S.M."/>
            <person name="Walker B."/>
            <person name="Young S."/>
            <person name="Zeng Q."/>
            <person name="Gargeya S."/>
            <person name="Fitzgerald M."/>
            <person name="Haas B."/>
            <person name="Abouelleil A."/>
            <person name="Allen A.W."/>
            <person name="Alvarado L."/>
            <person name="Arachchi H.M."/>
            <person name="Berlin A.M."/>
            <person name="Chapman S.B."/>
            <person name="Gainer-Dewar J."/>
            <person name="Goldberg J."/>
            <person name="Griggs A."/>
            <person name="Gujja S."/>
            <person name="Hansen M."/>
            <person name="Howarth C."/>
            <person name="Imamovic A."/>
            <person name="Ireland A."/>
            <person name="Larimer J."/>
            <person name="McCowan C."/>
            <person name="Murphy C."/>
            <person name="Pearson M."/>
            <person name="Poon T.W."/>
            <person name="Priest M."/>
            <person name="Roberts A."/>
            <person name="Saif S."/>
            <person name="Shea T."/>
            <person name="Sisk P."/>
            <person name="Sykes S."/>
            <person name="Wortman J."/>
            <person name="Nusbaum C."/>
            <person name="Birren B."/>
        </authorList>
    </citation>
    <scope>NUCLEOTIDE SEQUENCE [LARGE SCALE GENOMIC DNA]</scope>
    <source>
        <strain evidence="1 2">DSM 19448</strain>
    </source>
</reference>
<comment type="caution">
    <text evidence="1">The sequence shown here is derived from an EMBL/GenBank/DDBJ whole genome shotgun (WGS) entry which is preliminary data.</text>
</comment>
<evidence type="ECO:0000313" key="1">
    <source>
        <dbReference type="EMBL" id="KKB53314.1"/>
    </source>
</evidence>
<dbReference type="HOGENOM" id="CLU_768900_0_0_10"/>
<dbReference type="InterPro" id="IPR058915">
    <property type="entry name" value="AcrVA2-like"/>
</dbReference>
<dbReference type="EMBL" id="AQHV01000015">
    <property type="protein sequence ID" value="KKB53314.1"/>
    <property type="molecule type" value="Genomic_DNA"/>
</dbReference>
<dbReference type="STRING" id="927665.HMPREF1535_03542"/>
<name>A0A0F5J699_9BACT</name>
<accession>A0A0F5J699</accession>
<dbReference type="AlphaFoldDB" id="A0A0F5J699"/>
<dbReference type="RefSeq" id="WP_046146962.1">
    <property type="nucleotide sequence ID" value="NZ_KQ033913.1"/>
</dbReference>
<dbReference type="Proteomes" id="UP000033047">
    <property type="component" value="Unassembled WGS sequence"/>
</dbReference>
<gene>
    <name evidence="1" type="ORF">HMPREF1535_03542</name>
</gene>
<dbReference type="Pfam" id="PF26125">
    <property type="entry name" value="AcrVA2-like"/>
    <property type="match status" value="1"/>
</dbReference>
<sequence length="379" mass="45562">MKETELKYFFPYRIEKQYHFKDKLRNRDAFFDEMEGKNEYFYKDEGNYGYRRNRDHLSLLDRSINDYIISDLYINWERWYRNGRNIFAFSKELLEMLSFTDVDDVSYKSFSLPYDNFYLSLRPLGLTITKDSDKIIEGVYILVDRMAMEKMVDNNGNEFWNDYAISFHFVGDFEDFIIKYHDKVWNESGSGGQSFWNFAFYFSEKENIITISDAVKDWQSVEEYSLFPENKEEITDEHLDLYTYYQELVNGTYKIIVNCLLYLSMYKQDKDIQAHYVDDLPHNLNKKLVFSKSKKETEKIEKKIAETGFSKIHYVGNSFKKRSQVSDNSSLILSSHWRRGHWRNQRFGEKLIYEKLIWIKPVIVNKSLGTPQKGHIYEI</sequence>
<protein>
    <submittedName>
        <fullName evidence="1">Uncharacterized protein</fullName>
    </submittedName>
</protein>
<proteinExistence type="predicted"/>
<evidence type="ECO:0000313" key="2">
    <source>
        <dbReference type="Proteomes" id="UP000033047"/>
    </source>
</evidence>